<name>A0A7W9LMB0_9ACTN</name>
<accession>A0A7W9LMB0</accession>
<gene>
    <name evidence="1" type="ORF">HD601_003648</name>
</gene>
<dbReference type="Proteomes" id="UP000542813">
    <property type="component" value="Unassembled WGS sequence"/>
</dbReference>
<protein>
    <recommendedName>
        <fullName evidence="3">Secreted protein</fullName>
    </recommendedName>
</protein>
<evidence type="ECO:0000313" key="2">
    <source>
        <dbReference type="Proteomes" id="UP000542813"/>
    </source>
</evidence>
<dbReference type="RefSeq" id="WP_184824195.1">
    <property type="nucleotide sequence ID" value="NZ_JACHMM010000001.1"/>
</dbReference>
<dbReference type="Pfam" id="PF19664">
    <property type="entry name" value="DUF6167"/>
    <property type="match status" value="1"/>
</dbReference>
<proteinExistence type="predicted"/>
<dbReference type="EMBL" id="JACHMM010000001">
    <property type="protein sequence ID" value="MBB5789073.1"/>
    <property type="molecule type" value="Genomic_DNA"/>
</dbReference>
<keyword evidence="2" id="KW-1185">Reference proteome</keyword>
<evidence type="ECO:0000313" key="1">
    <source>
        <dbReference type="EMBL" id="MBB5789073.1"/>
    </source>
</evidence>
<sequence length="101" mass="10825">MSKLFWVALGATAGVLVVRRLTRAAESLTPEGAADRVAGGLRNLGDAVREFTDEVRAGMAERDAELRYALGIAPDGTGVQRAEPDLDAVDDLFRTHPRGTF</sequence>
<reference evidence="1 2" key="1">
    <citation type="submission" date="2020-08" db="EMBL/GenBank/DDBJ databases">
        <title>Sequencing the genomes of 1000 actinobacteria strains.</title>
        <authorList>
            <person name="Klenk H.-P."/>
        </authorList>
    </citation>
    <scope>NUCLEOTIDE SEQUENCE [LARGE SCALE GENOMIC DNA]</scope>
    <source>
        <strain evidence="1 2">DSM 102122</strain>
    </source>
</reference>
<organism evidence="1 2">
    <name type="scientific">Jiangella mangrovi</name>
    <dbReference type="NCBI Taxonomy" id="1524084"/>
    <lineage>
        <taxon>Bacteria</taxon>
        <taxon>Bacillati</taxon>
        <taxon>Actinomycetota</taxon>
        <taxon>Actinomycetes</taxon>
        <taxon>Jiangellales</taxon>
        <taxon>Jiangellaceae</taxon>
        <taxon>Jiangella</taxon>
    </lineage>
</organism>
<comment type="caution">
    <text evidence="1">The sequence shown here is derived from an EMBL/GenBank/DDBJ whole genome shotgun (WGS) entry which is preliminary data.</text>
</comment>
<dbReference type="InterPro" id="IPR046165">
    <property type="entry name" value="DUF6167"/>
</dbReference>
<dbReference type="AlphaFoldDB" id="A0A7W9LMB0"/>
<evidence type="ECO:0008006" key="3">
    <source>
        <dbReference type="Google" id="ProtNLM"/>
    </source>
</evidence>